<dbReference type="InterPro" id="IPR052219">
    <property type="entry name" value="Photolyase_Class-2"/>
</dbReference>
<evidence type="ECO:0000256" key="9">
    <source>
        <dbReference type="ARBA" id="ARBA00023204"/>
    </source>
</evidence>
<dbReference type="SUPFAM" id="SSF52425">
    <property type="entry name" value="Cryptochrome/photolyase, N-terminal domain"/>
    <property type="match status" value="1"/>
</dbReference>
<dbReference type="EC" id="4.1.99.3" evidence="3"/>
<dbReference type="Gene3D" id="1.25.40.80">
    <property type="match status" value="1"/>
</dbReference>
<protein>
    <recommendedName>
        <fullName evidence="4">Deoxyribodipyrimidine photo-lyase</fullName>
        <ecNumber evidence="3">4.1.99.3</ecNumber>
    </recommendedName>
    <alternativeName>
        <fullName evidence="11">DNA photolyase</fullName>
    </alternativeName>
</protein>
<evidence type="ECO:0000256" key="5">
    <source>
        <dbReference type="ARBA" id="ARBA00022630"/>
    </source>
</evidence>
<dbReference type="InterPro" id="IPR032673">
    <property type="entry name" value="DNA_photolyase_2_CS"/>
</dbReference>
<comment type="cofactor">
    <cofactor evidence="1">
        <name>FAD</name>
        <dbReference type="ChEBI" id="CHEBI:57692"/>
    </cofactor>
</comment>
<evidence type="ECO:0000256" key="7">
    <source>
        <dbReference type="ARBA" id="ARBA00022827"/>
    </source>
</evidence>
<accession>A0A813DPX2</accession>
<dbReference type="GO" id="GO:0000719">
    <property type="term" value="P:photoreactive repair"/>
    <property type="evidence" value="ECO:0007669"/>
    <property type="project" value="TreeGrafter"/>
</dbReference>
<keyword evidence="14" id="KW-0472">Membrane</keyword>
<dbReference type="OrthoDB" id="496749at2759"/>
<feature type="region of interest" description="Disordered" evidence="13">
    <location>
        <begin position="473"/>
        <end position="497"/>
    </location>
</feature>
<dbReference type="PANTHER" id="PTHR10211:SF0">
    <property type="entry name" value="DEOXYRIBODIPYRIMIDINE PHOTO-LYASE"/>
    <property type="match status" value="1"/>
</dbReference>
<dbReference type="InterPro" id="IPR006050">
    <property type="entry name" value="DNA_photolyase_N"/>
</dbReference>
<dbReference type="SUPFAM" id="SSF48173">
    <property type="entry name" value="Cryptochrome/photolyase FAD-binding domain"/>
    <property type="match status" value="1"/>
</dbReference>
<name>A0A813DPX2_POLGL</name>
<evidence type="ECO:0000259" key="15">
    <source>
        <dbReference type="PROSITE" id="PS51645"/>
    </source>
</evidence>
<comment type="catalytic activity">
    <reaction evidence="12">
        <text>cyclobutadipyrimidine (in DNA) = 2 pyrimidine residues (in DNA).</text>
        <dbReference type="EC" id="4.1.99.3"/>
    </reaction>
</comment>
<feature type="domain" description="Photolyase/cryptochrome alpha/beta" evidence="15">
    <location>
        <begin position="31"/>
        <end position="171"/>
    </location>
</feature>
<dbReference type="InterPro" id="IPR036134">
    <property type="entry name" value="Crypto/Photolyase_FAD-like_sf"/>
</dbReference>
<dbReference type="NCBIfam" id="TIGR00591">
    <property type="entry name" value="phr2"/>
    <property type="match status" value="1"/>
</dbReference>
<evidence type="ECO:0000313" key="16">
    <source>
        <dbReference type="EMBL" id="CAE8587495.1"/>
    </source>
</evidence>
<dbReference type="PROSITE" id="PS01083">
    <property type="entry name" value="DNA_PHOTOLYASES_2_1"/>
    <property type="match status" value="1"/>
</dbReference>
<dbReference type="AlphaFoldDB" id="A0A813DPX2"/>
<evidence type="ECO:0000256" key="13">
    <source>
        <dbReference type="SAM" id="MobiDB-lite"/>
    </source>
</evidence>
<keyword evidence="5" id="KW-0285">Flavoprotein</keyword>
<dbReference type="Proteomes" id="UP000654075">
    <property type="component" value="Unassembled WGS sequence"/>
</dbReference>
<keyword evidence="14" id="KW-1133">Transmembrane helix</keyword>
<reference evidence="16" key="1">
    <citation type="submission" date="2021-02" db="EMBL/GenBank/DDBJ databases">
        <authorList>
            <person name="Dougan E. K."/>
            <person name="Rhodes N."/>
            <person name="Thang M."/>
            <person name="Chan C."/>
        </authorList>
    </citation>
    <scope>NUCLEOTIDE SEQUENCE</scope>
</reference>
<sequence length="685" mass="75820">MSGRSGPSVDPRRCRALNAVAVAEAGSRSGGSVVYWMSRDQRAQDNWALLKAQELALERKASLYVCFCLVPKFLDGTIRHFDFMLRGLAETSKDLQSHNVGFELLKGRSVEEVPKFVKLLQRLGKKGPVHAVVCDFSPLRVPSEWAHGVAAALQKMAVPLVQVDAHNVVPVWEASDHQEVGARTLRPKIMGRLKEFLVPFPPLRKHPHAPLTGKGAFNLDAALKSLQVDRRVGPVSFFKPGAAAAKHQLEDFLRRRLKAFDTQRNNPNVEALSGLSPWIKFGQISAARCALVVQQAGKGDTKKSAEGFVEEAVVRRELADNFCFYNKHYDSLKGAAEWAAKSLQKHSKDKREYVYTRAQLEQAKTHDDLWNASQRQMVSEGKMHGFLRMYWAKKVLEWTKSPEEALATVIYLNDRYSMDGRDPNGYVGCMWSICGVHDMGWAERKVFGKIRYMNYAGCCKKFRVAEFEQRYSSSGSKGSADEAASSKQTKPRRSPGVMAASGSAIFSAEGQQDEVATWKIPGAWLLQVAVDHCDGSQEPCKSETMQAILLLVLLCVGIGLIMCAFAFFREDKEEQITPLCPQLVVRDSDMTFLMPADAQADSMIVQDAKGGILVKVSMDWPDPFRPGTCGIAATVRMQSCADVTLATVVARNVATVGQGLALCRAGCDSFGFVEPDGPRLYHVRH</sequence>
<evidence type="ECO:0000313" key="17">
    <source>
        <dbReference type="Proteomes" id="UP000654075"/>
    </source>
</evidence>
<dbReference type="Gene3D" id="3.40.50.620">
    <property type="entry name" value="HUPs"/>
    <property type="match status" value="1"/>
</dbReference>
<keyword evidence="17" id="KW-1185">Reference proteome</keyword>
<keyword evidence="8" id="KW-0238">DNA-binding</keyword>
<evidence type="ECO:0000256" key="1">
    <source>
        <dbReference type="ARBA" id="ARBA00001974"/>
    </source>
</evidence>
<dbReference type="FunFam" id="1.25.40.80:FF:000004">
    <property type="entry name" value="Deoxyribodipyrimidine photolyase"/>
    <property type="match status" value="1"/>
</dbReference>
<evidence type="ECO:0000256" key="10">
    <source>
        <dbReference type="ARBA" id="ARBA00023239"/>
    </source>
</evidence>
<dbReference type="InterPro" id="IPR008148">
    <property type="entry name" value="DNA_photolyase_2"/>
</dbReference>
<dbReference type="InterPro" id="IPR014729">
    <property type="entry name" value="Rossmann-like_a/b/a_fold"/>
</dbReference>
<dbReference type="Pfam" id="PF00875">
    <property type="entry name" value="DNA_photolyase"/>
    <property type="match status" value="1"/>
</dbReference>
<keyword evidence="10" id="KW-0456">Lyase</keyword>
<evidence type="ECO:0000256" key="3">
    <source>
        <dbReference type="ARBA" id="ARBA00013149"/>
    </source>
</evidence>
<keyword evidence="9" id="KW-0234">DNA repair</keyword>
<evidence type="ECO:0000256" key="6">
    <source>
        <dbReference type="ARBA" id="ARBA00022763"/>
    </source>
</evidence>
<dbReference type="PANTHER" id="PTHR10211">
    <property type="entry name" value="DEOXYRIBODIPYRIMIDINE PHOTOLYASE"/>
    <property type="match status" value="1"/>
</dbReference>
<dbReference type="PROSITE" id="PS01084">
    <property type="entry name" value="DNA_PHOTOLYASES_2_2"/>
    <property type="match status" value="1"/>
</dbReference>
<dbReference type="PROSITE" id="PS51645">
    <property type="entry name" value="PHR_CRY_ALPHA_BETA"/>
    <property type="match status" value="1"/>
</dbReference>
<feature type="transmembrane region" description="Helical" evidence="14">
    <location>
        <begin position="547"/>
        <end position="568"/>
    </location>
</feature>
<evidence type="ECO:0000256" key="11">
    <source>
        <dbReference type="ARBA" id="ARBA00031671"/>
    </source>
</evidence>
<evidence type="ECO:0000256" key="8">
    <source>
        <dbReference type="ARBA" id="ARBA00023125"/>
    </source>
</evidence>
<dbReference type="GO" id="GO:0009650">
    <property type="term" value="P:UV protection"/>
    <property type="evidence" value="ECO:0007669"/>
    <property type="project" value="UniProtKB-ARBA"/>
</dbReference>
<dbReference type="GO" id="GO:0003677">
    <property type="term" value="F:DNA binding"/>
    <property type="evidence" value="ECO:0007669"/>
    <property type="project" value="UniProtKB-KW"/>
</dbReference>
<gene>
    <name evidence="16" type="ORF">PGLA1383_LOCUS6332</name>
</gene>
<evidence type="ECO:0000256" key="4">
    <source>
        <dbReference type="ARBA" id="ARBA00014046"/>
    </source>
</evidence>
<dbReference type="EMBL" id="CAJNNV010002628">
    <property type="protein sequence ID" value="CAE8587495.1"/>
    <property type="molecule type" value="Genomic_DNA"/>
</dbReference>
<dbReference type="InterPro" id="IPR036155">
    <property type="entry name" value="Crypto/Photolyase_N_sf"/>
</dbReference>
<keyword evidence="6" id="KW-0227">DNA damage</keyword>
<comment type="caution">
    <text evidence="16">The sequence shown here is derived from an EMBL/GenBank/DDBJ whole genome shotgun (WGS) entry which is preliminary data.</text>
</comment>
<organism evidence="16 17">
    <name type="scientific">Polarella glacialis</name>
    <name type="common">Dinoflagellate</name>
    <dbReference type="NCBI Taxonomy" id="89957"/>
    <lineage>
        <taxon>Eukaryota</taxon>
        <taxon>Sar</taxon>
        <taxon>Alveolata</taxon>
        <taxon>Dinophyceae</taxon>
        <taxon>Suessiales</taxon>
        <taxon>Suessiaceae</taxon>
        <taxon>Polarella</taxon>
    </lineage>
</organism>
<evidence type="ECO:0000256" key="14">
    <source>
        <dbReference type="SAM" id="Phobius"/>
    </source>
</evidence>
<proteinExistence type="inferred from homology"/>
<dbReference type="GO" id="GO:0003904">
    <property type="term" value="F:deoxyribodipyrimidine photo-lyase activity"/>
    <property type="evidence" value="ECO:0007669"/>
    <property type="project" value="UniProtKB-EC"/>
</dbReference>
<dbReference type="FunFam" id="3.40.50.620:FF:000110">
    <property type="entry name" value="Deoxyribodipyrimidine photolyase"/>
    <property type="match status" value="1"/>
</dbReference>
<dbReference type="Gene3D" id="1.10.579.10">
    <property type="entry name" value="DNA Cyclobutane Dipyrimidine Photolyase, subunit A, domain 3"/>
    <property type="match status" value="1"/>
</dbReference>
<keyword evidence="7" id="KW-0274">FAD</keyword>
<evidence type="ECO:0000256" key="12">
    <source>
        <dbReference type="ARBA" id="ARBA00033999"/>
    </source>
</evidence>
<feature type="non-terminal residue" evidence="16">
    <location>
        <position position="685"/>
    </location>
</feature>
<evidence type="ECO:0000256" key="2">
    <source>
        <dbReference type="ARBA" id="ARBA00006409"/>
    </source>
</evidence>
<keyword evidence="14" id="KW-0812">Transmembrane</keyword>
<dbReference type="FunFam" id="1.10.579.10:FF:000002">
    <property type="entry name" value="Deoxyribodipyrimidine photolyase"/>
    <property type="match status" value="1"/>
</dbReference>
<comment type="similarity">
    <text evidence="2">Belongs to the DNA photolyase class-2 family.</text>
</comment>